<sequence length="242" mass="26595">MSNRIDQRIAADNRARRDEARRARANAPKPPLITDPSAYNEAFANHGDDSGRPFRQLVTDRVAGANENVAKLHKNPILTANEKLLSAETEVRKLDDSIAADIEAQRYILATKRAELDRRTANAFHAPREDWRAAAGEVRAVLRGMSYDERATFLKSLTGDDAMLVTYAVASVPAQLSGVAPETHANMRNLLLGLRDPGLLTESQDFADRERHLNTLEKGVAGAIRELVDFDKAAALRSLMGG</sequence>
<reference evidence="2 3" key="1">
    <citation type="submission" date="2019-08" db="EMBL/GenBank/DDBJ databases">
        <title>Luteimonas viscosus sp. nov., isolated from soil of a sunflower field.</title>
        <authorList>
            <person name="Jianli Z."/>
            <person name="Ying Z."/>
        </authorList>
    </citation>
    <scope>NUCLEOTIDE SEQUENCE [LARGE SCALE GENOMIC DNA]</scope>
    <source>
        <strain evidence="2 3">XBU10</strain>
    </source>
</reference>
<accession>A0A5D4XRD3</accession>
<evidence type="ECO:0000256" key="1">
    <source>
        <dbReference type="SAM" id="MobiDB-lite"/>
    </source>
</evidence>
<evidence type="ECO:0000313" key="3">
    <source>
        <dbReference type="Proteomes" id="UP000324973"/>
    </source>
</evidence>
<name>A0A5D4XRD3_9GAMM</name>
<keyword evidence="3" id="KW-1185">Reference proteome</keyword>
<gene>
    <name evidence="2" type="ORF">FZO89_13890</name>
</gene>
<dbReference type="RefSeq" id="WP_149103808.1">
    <property type="nucleotide sequence ID" value="NZ_VTFT01000001.1"/>
</dbReference>
<evidence type="ECO:0000313" key="2">
    <source>
        <dbReference type="EMBL" id="TYT27257.1"/>
    </source>
</evidence>
<protein>
    <submittedName>
        <fullName evidence="2">Uncharacterized protein</fullName>
    </submittedName>
</protein>
<comment type="caution">
    <text evidence="2">The sequence shown here is derived from an EMBL/GenBank/DDBJ whole genome shotgun (WGS) entry which is preliminary data.</text>
</comment>
<dbReference type="Proteomes" id="UP000324973">
    <property type="component" value="Unassembled WGS sequence"/>
</dbReference>
<feature type="region of interest" description="Disordered" evidence="1">
    <location>
        <begin position="1"/>
        <end position="31"/>
    </location>
</feature>
<organism evidence="2 3">
    <name type="scientific">Luteimonas viscosa</name>
    <dbReference type="NCBI Taxonomy" id="1132694"/>
    <lineage>
        <taxon>Bacteria</taxon>
        <taxon>Pseudomonadati</taxon>
        <taxon>Pseudomonadota</taxon>
        <taxon>Gammaproteobacteria</taxon>
        <taxon>Lysobacterales</taxon>
        <taxon>Lysobacteraceae</taxon>
        <taxon>Luteimonas</taxon>
    </lineage>
</organism>
<dbReference type="AlphaFoldDB" id="A0A5D4XRD3"/>
<dbReference type="EMBL" id="VTFT01000001">
    <property type="protein sequence ID" value="TYT27257.1"/>
    <property type="molecule type" value="Genomic_DNA"/>
</dbReference>
<feature type="compositionally biased region" description="Basic and acidic residues" evidence="1">
    <location>
        <begin position="1"/>
        <end position="22"/>
    </location>
</feature>
<proteinExistence type="predicted"/>